<evidence type="ECO:0000259" key="11">
    <source>
        <dbReference type="Pfam" id="PF24419"/>
    </source>
</evidence>
<dbReference type="GO" id="GO:0005634">
    <property type="term" value="C:nucleus"/>
    <property type="evidence" value="ECO:0007669"/>
    <property type="project" value="TreeGrafter"/>
</dbReference>
<feature type="domain" description="Clp1 P-loop" evidence="10">
    <location>
        <begin position="382"/>
        <end position="583"/>
    </location>
</feature>
<sequence>MLSAVAARKARLGGKKPQPEVVSAPQKHTPSPSPSPEIVPVTKPPSKRKSSATAFNASKKKKKQHKPAERKRARYFQEDAFKTQDDVIMVDEDDEDESDASQSSMSVDRDALERVPSQTTTRSDHRTRQKRAWSPSAPLDDSSDEEGEDAVEDDSTVFDNVAPILPARTVPQEPSLLSSFLPALNDNTFYVTADEVKALNLLSSCSEQKGTVLVLSALETVALLGTYLLTVLDGSVSLCGITLPASRMSYRIFSPRSSPLPVIQCLSTNASPHGLHQLPGRISNAVEGSAAVILLQELRTDVEGLGQVCRTFDGIFMPSRWQRSHPAPELGLEGVHFLTHQTHDVSPMIIPPSWDSAMSAILQVVSEHQDFNYPRRVYLVRGSRNSGKSTFARTLLNRLISRYRRVAFLECDLGQSEFTLGGMVTLNIVDQPLFGPPFTHPSIPHTAHFIGATSPRSSPSHYLESIQALVQTYNLDIQNADLAEDLEGGDDRIADVIPLVVNTMGWTKGLGAELARKIEEMVEPSDIFELDAPATDEGWATSRAPVNQDHSTVHKLESISSSVLSTHYSAADHRNLSILSYFHAAFPAAVPTSSLTSVLAMSWNTSLPLCCQPPYEVDWKVAFDKVLLTGAGMEDVVPSEIHAVLNCAIVGLVACEPGALDADADNTTHDALSTLPYKQAASPPSPLSSKCHGLALIRALSPPATSSLMHLLTPLPPYLFASSRVLCKGELELPVWGMLDFRTLDSGGDVAGVERGKVPYLRWGKGEGAGGERRRVRRNLMRRGQM</sequence>
<accession>A0A1C7LUN8</accession>
<dbReference type="Proteomes" id="UP000092993">
    <property type="component" value="Unassembled WGS sequence"/>
</dbReference>
<dbReference type="Pfam" id="PF16575">
    <property type="entry name" value="CLP1_P"/>
    <property type="match status" value="1"/>
</dbReference>
<evidence type="ECO:0000256" key="2">
    <source>
        <dbReference type="ARBA" id="ARBA00018706"/>
    </source>
</evidence>
<evidence type="ECO:0000313" key="12">
    <source>
        <dbReference type="EMBL" id="OBZ66554.1"/>
    </source>
</evidence>
<protein>
    <recommendedName>
        <fullName evidence="3">Polynucleotide 5'-hydroxyl-kinase GRC3</fullName>
    </recommendedName>
    <alternativeName>
        <fullName evidence="8">Polynucleotide 5'-hydroxyl-kinase NOL9</fullName>
    </alternativeName>
    <alternativeName>
        <fullName evidence="2">Polynucleotide 5'-hydroxyl-kinase grc3</fullName>
    </alternativeName>
</protein>
<proteinExistence type="inferred from homology"/>
<evidence type="ECO:0000256" key="8">
    <source>
        <dbReference type="ARBA" id="ARBA00071212"/>
    </source>
</evidence>
<keyword evidence="13" id="KW-1185">Reference proteome</keyword>
<dbReference type="GO" id="GO:0051731">
    <property type="term" value="F:polynucleotide 5'-hydroxyl-kinase activity"/>
    <property type="evidence" value="ECO:0007669"/>
    <property type="project" value="InterPro"/>
</dbReference>
<feature type="compositionally biased region" description="Acidic residues" evidence="9">
    <location>
        <begin position="88"/>
        <end position="99"/>
    </location>
</feature>
<feature type="compositionally biased region" description="Basic residues" evidence="9">
    <location>
        <begin position="58"/>
        <end position="74"/>
    </location>
</feature>
<dbReference type="OrthoDB" id="2405412at2759"/>
<dbReference type="OMA" id="PEFAPMG"/>
<feature type="region of interest" description="Disordered" evidence="9">
    <location>
        <begin position="1"/>
        <end position="153"/>
    </location>
</feature>
<dbReference type="Gene3D" id="3.40.50.300">
    <property type="entry name" value="P-loop containing nucleotide triphosphate hydrolases"/>
    <property type="match status" value="1"/>
</dbReference>
<dbReference type="InterPro" id="IPR045116">
    <property type="entry name" value="Clp1/Grc3"/>
</dbReference>
<dbReference type="PANTHER" id="PTHR12755">
    <property type="entry name" value="CLEAVAGE/POLYADENYLATION FACTOR IA SUBUNIT CLP1P"/>
    <property type="match status" value="1"/>
</dbReference>
<dbReference type="GO" id="GO:0005524">
    <property type="term" value="F:ATP binding"/>
    <property type="evidence" value="ECO:0007669"/>
    <property type="project" value="UniProtKB-KW"/>
</dbReference>
<comment type="similarity">
    <text evidence="1">Belongs to the Clp1 family. NOL9/GRC3 subfamily.</text>
</comment>
<dbReference type="Pfam" id="PF24419">
    <property type="entry name" value="Cupin_NOL9"/>
    <property type="match status" value="1"/>
</dbReference>
<organism evidence="12 13">
    <name type="scientific">Grifola frondosa</name>
    <name type="common">Maitake</name>
    <name type="synonym">Polyporus frondosus</name>
    <dbReference type="NCBI Taxonomy" id="5627"/>
    <lineage>
        <taxon>Eukaryota</taxon>
        <taxon>Fungi</taxon>
        <taxon>Dikarya</taxon>
        <taxon>Basidiomycota</taxon>
        <taxon>Agaricomycotina</taxon>
        <taxon>Agaricomycetes</taxon>
        <taxon>Polyporales</taxon>
        <taxon>Grifolaceae</taxon>
        <taxon>Grifola</taxon>
    </lineage>
</organism>
<evidence type="ECO:0000256" key="5">
    <source>
        <dbReference type="ARBA" id="ARBA00022741"/>
    </source>
</evidence>
<name>A0A1C7LUN8_GRIFR</name>
<dbReference type="InterPro" id="IPR027417">
    <property type="entry name" value="P-loop_NTPase"/>
</dbReference>
<keyword evidence="6 12" id="KW-0418">Kinase</keyword>
<dbReference type="SUPFAM" id="SSF52540">
    <property type="entry name" value="P-loop containing nucleoside triphosphate hydrolases"/>
    <property type="match status" value="1"/>
</dbReference>
<keyword evidence="5" id="KW-0547">Nucleotide-binding</keyword>
<gene>
    <name evidence="12" type="primary">GRC3</name>
    <name evidence="12" type="ORF">A0H81_13415</name>
</gene>
<evidence type="ECO:0000259" key="10">
    <source>
        <dbReference type="Pfam" id="PF16575"/>
    </source>
</evidence>
<dbReference type="InterPro" id="IPR032319">
    <property type="entry name" value="CLP1_P"/>
</dbReference>
<dbReference type="PANTHER" id="PTHR12755:SF3">
    <property type="entry name" value="POLYNUCLEOTIDE 5'-HYDROXYL-KINASE NOL9"/>
    <property type="match status" value="1"/>
</dbReference>
<comment type="caution">
    <text evidence="12">The sequence shown here is derived from an EMBL/GenBank/DDBJ whole genome shotgun (WGS) entry which is preliminary data.</text>
</comment>
<dbReference type="EMBL" id="LUGG01000029">
    <property type="protein sequence ID" value="OBZ66554.1"/>
    <property type="molecule type" value="Genomic_DNA"/>
</dbReference>
<evidence type="ECO:0000256" key="7">
    <source>
        <dbReference type="ARBA" id="ARBA00022840"/>
    </source>
</evidence>
<dbReference type="AlphaFoldDB" id="A0A1C7LUN8"/>
<feature type="compositionally biased region" description="Basic and acidic residues" evidence="9">
    <location>
        <begin position="75"/>
        <end position="85"/>
    </location>
</feature>
<feature type="compositionally biased region" description="Acidic residues" evidence="9">
    <location>
        <begin position="141"/>
        <end position="153"/>
    </location>
</feature>
<evidence type="ECO:0000256" key="6">
    <source>
        <dbReference type="ARBA" id="ARBA00022777"/>
    </source>
</evidence>
<evidence type="ECO:0000256" key="3">
    <source>
        <dbReference type="ARBA" id="ARBA00019824"/>
    </source>
</evidence>
<evidence type="ECO:0000256" key="4">
    <source>
        <dbReference type="ARBA" id="ARBA00022679"/>
    </source>
</evidence>
<dbReference type="STRING" id="5627.A0A1C7LUN8"/>
<keyword evidence="7" id="KW-0067">ATP-binding</keyword>
<feature type="domain" description="NOL9 N-terminal" evidence="11">
    <location>
        <begin position="204"/>
        <end position="272"/>
    </location>
</feature>
<evidence type="ECO:0000313" key="13">
    <source>
        <dbReference type="Proteomes" id="UP000092993"/>
    </source>
</evidence>
<evidence type="ECO:0000256" key="9">
    <source>
        <dbReference type="SAM" id="MobiDB-lite"/>
    </source>
</evidence>
<reference evidence="12 13" key="1">
    <citation type="submission" date="2016-03" db="EMBL/GenBank/DDBJ databases">
        <title>Whole genome sequencing of Grifola frondosa 9006-11.</title>
        <authorList>
            <person name="Min B."/>
            <person name="Park H."/>
            <person name="Kim J.-G."/>
            <person name="Cho H."/>
            <person name="Oh Y.-L."/>
            <person name="Kong W.-S."/>
            <person name="Choi I.-G."/>
        </authorList>
    </citation>
    <scope>NUCLEOTIDE SEQUENCE [LARGE SCALE GENOMIC DNA]</scope>
    <source>
        <strain evidence="12 13">9006-11</strain>
    </source>
</reference>
<keyword evidence="4" id="KW-0808">Transferase</keyword>
<evidence type="ECO:0000256" key="1">
    <source>
        <dbReference type="ARBA" id="ARBA00011003"/>
    </source>
</evidence>
<dbReference type="InterPro" id="IPR057573">
    <property type="entry name" value="NOL9_N"/>
</dbReference>
<dbReference type="GO" id="GO:0000448">
    <property type="term" value="P:cleavage in ITS2 between 5.8S rRNA and LSU-rRNA of tricistronic rRNA transcript (SSU-rRNA, 5.8S rRNA, LSU-rRNA)"/>
    <property type="evidence" value="ECO:0007669"/>
    <property type="project" value="TreeGrafter"/>
</dbReference>